<dbReference type="NCBIfam" id="NF006739">
    <property type="entry name" value="PRK09267.1-5"/>
    <property type="match status" value="1"/>
</dbReference>
<dbReference type="EMBL" id="BDCR01000004">
    <property type="protein sequence ID" value="GAT63548.1"/>
    <property type="molecule type" value="Genomic_DNA"/>
</dbReference>
<keyword evidence="3 7" id="KW-0813">Transport</keyword>
<dbReference type="OrthoDB" id="9790745at2"/>
<evidence type="ECO:0000256" key="7">
    <source>
        <dbReference type="PIRNR" id="PIRNR038996"/>
    </source>
</evidence>
<dbReference type="InterPro" id="IPR010086">
    <property type="entry name" value="Flavodoxin_lc"/>
</dbReference>
<keyword evidence="5 7" id="KW-0288">FMN</keyword>
<evidence type="ECO:0000256" key="6">
    <source>
        <dbReference type="ARBA" id="ARBA00022982"/>
    </source>
</evidence>
<comment type="caution">
    <text evidence="9">The sequence shown here is derived from an EMBL/GenBank/DDBJ whole genome shotgun (WGS) entry which is preliminary data.</text>
</comment>
<dbReference type="InterPro" id="IPR050619">
    <property type="entry name" value="Flavodoxin"/>
</dbReference>
<comment type="cofactor">
    <cofactor evidence="1 7">
        <name>FMN</name>
        <dbReference type="ChEBI" id="CHEBI:58210"/>
    </cofactor>
</comment>
<accession>A0A171AD41</accession>
<dbReference type="RefSeq" id="WP_068704881.1">
    <property type="nucleotide sequence ID" value="NZ_BDCR01000004.1"/>
</dbReference>
<organism evidence="9 10">
    <name type="scientific">Paludibacter jiangxiensis</name>
    <dbReference type="NCBI Taxonomy" id="681398"/>
    <lineage>
        <taxon>Bacteria</taxon>
        <taxon>Pseudomonadati</taxon>
        <taxon>Bacteroidota</taxon>
        <taxon>Bacteroidia</taxon>
        <taxon>Bacteroidales</taxon>
        <taxon>Paludibacteraceae</taxon>
        <taxon>Paludibacter</taxon>
    </lineage>
</organism>
<evidence type="ECO:0000256" key="4">
    <source>
        <dbReference type="ARBA" id="ARBA00022630"/>
    </source>
</evidence>
<keyword evidence="10" id="KW-1185">Reference proteome</keyword>
<dbReference type="PANTHER" id="PTHR42809">
    <property type="entry name" value="FLAVODOXIN 2"/>
    <property type="match status" value="1"/>
</dbReference>
<dbReference type="PANTHER" id="PTHR42809:SF1">
    <property type="entry name" value="FLAVODOXIN 1"/>
    <property type="match status" value="1"/>
</dbReference>
<evidence type="ECO:0000256" key="2">
    <source>
        <dbReference type="ARBA" id="ARBA00005267"/>
    </source>
</evidence>
<evidence type="ECO:0000313" key="9">
    <source>
        <dbReference type="EMBL" id="GAT63548.1"/>
    </source>
</evidence>
<protein>
    <recommendedName>
        <fullName evidence="7">Flavodoxin</fullName>
    </recommendedName>
</protein>
<sequence length="167" mass="18586">MKKIGLFYGAGIATAAIIAKIQEAFGDSQIDRIPVETARGVDFEAYDNLIMGVSTWFDGELPAHWDEIVPELKTLNLHKKKVAIFGLGDQQNYPDNFVDAIGLLAKVVEVQGAELAGQTSSEGYHFQQSQAIRDNNFLGLALDVDNQSDKTDDRIRNWVEQLKKEFV</sequence>
<reference evidence="10" key="2">
    <citation type="journal article" date="2017" name="Genome Announc.">
        <title>Draft genome sequence of Paludibacter jiangxiensis NM7(T), a propionate-producing fermentative bacterium.</title>
        <authorList>
            <person name="Qiu Y.-L."/>
            <person name="Tourlousse D.M."/>
            <person name="Matsuura N."/>
            <person name="Ohashi A."/>
            <person name="Sekiguchi Y."/>
        </authorList>
    </citation>
    <scope>NUCLEOTIDE SEQUENCE [LARGE SCALE GENOMIC DNA]</scope>
    <source>
        <strain evidence="10">NM7</strain>
    </source>
</reference>
<gene>
    <name evidence="9" type="ORF">PJIAN_487</name>
</gene>
<dbReference type="SUPFAM" id="SSF52218">
    <property type="entry name" value="Flavoproteins"/>
    <property type="match status" value="1"/>
</dbReference>
<dbReference type="Pfam" id="PF00258">
    <property type="entry name" value="Flavodoxin_1"/>
    <property type="match status" value="1"/>
</dbReference>
<reference evidence="10" key="1">
    <citation type="submission" date="2016-04" db="EMBL/GenBank/DDBJ databases">
        <title>Draft genome sequence of Paludibacter jiangxiensis strain NM7.</title>
        <authorList>
            <person name="Qiu Y."/>
            <person name="Matsuura N."/>
            <person name="Ohashi A."/>
            <person name="Tourlousse M.D."/>
            <person name="Sekiguchi Y."/>
        </authorList>
    </citation>
    <scope>NUCLEOTIDE SEQUENCE [LARGE SCALE GENOMIC DNA]</scope>
    <source>
        <strain evidence="10">NM7</strain>
    </source>
</reference>
<evidence type="ECO:0000256" key="3">
    <source>
        <dbReference type="ARBA" id="ARBA00022448"/>
    </source>
</evidence>
<comment type="similarity">
    <text evidence="2 7">Belongs to the flavodoxin family.</text>
</comment>
<dbReference type="Gene3D" id="3.40.50.360">
    <property type="match status" value="1"/>
</dbReference>
<dbReference type="GO" id="GO:0010181">
    <property type="term" value="F:FMN binding"/>
    <property type="evidence" value="ECO:0007669"/>
    <property type="project" value="UniProtKB-UniRule"/>
</dbReference>
<dbReference type="GO" id="GO:0009055">
    <property type="term" value="F:electron transfer activity"/>
    <property type="evidence" value="ECO:0007669"/>
    <property type="project" value="UniProtKB-UniRule"/>
</dbReference>
<comment type="function">
    <text evidence="7">Low-potential electron donor to a number of redox enzymes.</text>
</comment>
<evidence type="ECO:0000256" key="5">
    <source>
        <dbReference type="ARBA" id="ARBA00022643"/>
    </source>
</evidence>
<evidence type="ECO:0000313" key="10">
    <source>
        <dbReference type="Proteomes" id="UP000076586"/>
    </source>
</evidence>
<dbReference type="PIRSF" id="PIRSF038996">
    <property type="entry name" value="FldA"/>
    <property type="match status" value="1"/>
</dbReference>
<proteinExistence type="inferred from homology"/>
<dbReference type="AlphaFoldDB" id="A0A171AD41"/>
<keyword evidence="6 7" id="KW-0249">Electron transport</keyword>
<name>A0A171AD41_9BACT</name>
<dbReference type="PROSITE" id="PS50902">
    <property type="entry name" value="FLAVODOXIN_LIKE"/>
    <property type="match status" value="1"/>
</dbReference>
<dbReference type="InterPro" id="IPR029039">
    <property type="entry name" value="Flavoprotein-like_sf"/>
</dbReference>
<dbReference type="Proteomes" id="UP000076586">
    <property type="component" value="Unassembled WGS sequence"/>
</dbReference>
<evidence type="ECO:0000256" key="1">
    <source>
        <dbReference type="ARBA" id="ARBA00001917"/>
    </source>
</evidence>
<evidence type="ECO:0000259" key="8">
    <source>
        <dbReference type="PROSITE" id="PS50902"/>
    </source>
</evidence>
<dbReference type="InterPro" id="IPR008254">
    <property type="entry name" value="Flavodoxin/NO_synth"/>
</dbReference>
<dbReference type="NCBIfam" id="TIGR01752">
    <property type="entry name" value="flav_long"/>
    <property type="match status" value="1"/>
</dbReference>
<feature type="domain" description="Flavodoxin-like" evidence="8">
    <location>
        <begin position="4"/>
        <end position="163"/>
    </location>
</feature>
<keyword evidence="4 7" id="KW-0285">Flavoprotein</keyword>
<dbReference type="STRING" id="681398.PJIAN_487"/>